<proteinExistence type="predicted"/>
<name>A0A410FZF4_9FLAO</name>
<dbReference type="InterPro" id="IPR035914">
    <property type="entry name" value="Sperma_CUB_dom_sf"/>
</dbReference>
<evidence type="ECO:0000259" key="5">
    <source>
        <dbReference type="PROSITE" id="PS50853"/>
    </source>
</evidence>
<organism evidence="6 7">
    <name type="scientific">Aequorivita ciconiae</name>
    <dbReference type="NCBI Taxonomy" id="2494375"/>
    <lineage>
        <taxon>Bacteria</taxon>
        <taxon>Pseudomonadati</taxon>
        <taxon>Bacteroidota</taxon>
        <taxon>Flavobacteriia</taxon>
        <taxon>Flavobacteriales</taxon>
        <taxon>Flavobacteriaceae</taxon>
        <taxon>Aequorivita</taxon>
    </lineage>
</organism>
<dbReference type="EMBL" id="CP034951">
    <property type="protein sequence ID" value="QAA80394.1"/>
    <property type="molecule type" value="Genomic_DNA"/>
</dbReference>
<evidence type="ECO:0000256" key="2">
    <source>
        <dbReference type="ARBA" id="ARBA00023157"/>
    </source>
</evidence>
<dbReference type="SMART" id="SM00060">
    <property type="entry name" value="FN3"/>
    <property type="match status" value="1"/>
</dbReference>
<evidence type="ECO:0000313" key="7">
    <source>
        <dbReference type="Proteomes" id="UP000285517"/>
    </source>
</evidence>
<gene>
    <name evidence="6" type="ORF">EI546_00995</name>
</gene>
<feature type="domain" description="CUB" evidence="4">
    <location>
        <begin position="1010"/>
        <end position="1152"/>
    </location>
</feature>
<dbReference type="InterPro" id="IPR003961">
    <property type="entry name" value="FN3_dom"/>
</dbReference>
<dbReference type="Gene3D" id="2.60.120.290">
    <property type="entry name" value="Spermadhesin, CUB domain"/>
    <property type="match status" value="1"/>
</dbReference>
<dbReference type="PROSITE" id="PS50853">
    <property type="entry name" value="FN3"/>
    <property type="match status" value="1"/>
</dbReference>
<dbReference type="InterPro" id="IPR026444">
    <property type="entry name" value="Secre_tail"/>
</dbReference>
<dbReference type="InterPro" id="IPR000859">
    <property type="entry name" value="CUB_dom"/>
</dbReference>
<feature type="chain" id="PRO_5019580622" evidence="3">
    <location>
        <begin position="21"/>
        <end position="1370"/>
    </location>
</feature>
<feature type="signal peptide" evidence="3">
    <location>
        <begin position="1"/>
        <end position="20"/>
    </location>
</feature>
<reference evidence="6 7" key="1">
    <citation type="submission" date="2019-01" db="EMBL/GenBank/DDBJ databases">
        <title>Complete genome sequencing of Aequorivita sp. H23M31.</title>
        <authorList>
            <person name="Bae J.-W."/>
        </authorList>
    </citation>
    <scope>NUCLEOTIDE SEQUENCE [LARGE SCALE GENOMIC DNA]</scope>
    <source>
        <strain evidence="6 7">H23M31</strain>
    </source>
</reference>
<dbReference type="RefSeq" id="WP_128248795.1">
    <property type="nucleotide sequence ID" value="NZ_CP034951.1"/>
</dbReference>
<dbReference type="InterPro" id="IPR013783">
    <property type="entry name" value="Ig-like_fold"/>
</dbReference>
<evidence type="ECO:0000256" key="1">
    <source>
        <dbReference type="ARBA" id="ARBA00022729"/>
    </source>
</evidence>
<keyword evidence="1 3" id="KW-0732">Signal</keyword>
<dbReference type="SUPFAM" id="SSF49265">
    <property type="entry name" value="Fibronectin type III"/>
    <property type="match status" value="1"/>
</dbReference>
<keyword evidence="7" id="KW-1185">Reference proteome</keyword>
<dbReference type="SUPFAM" id="SSF49854">
    <property type="entry name" value="Spermadhesin, CUB domain"/>
    <property type="match status" value="1"/>
</dbReference>
<accession>A0A410FZF4</accession>
<dbReference type="KEGG" id="aev:EI546_00995"/>
<sequence>MKRITILSIIVGLFSLTMNAQFIQSNAPDSRARTTDVQNPNQEGSIQELLSRYQSLGKQSGSISQFFTKDEQKALRSYFNSQKGTTPAMGIRDAGNGNSQRSAQLPAAYYNSGQSATMEVVEGRTVTSQFDAQSIIPFTGVSFAPRGSLVPELLYDNGPHFNIAGPPKVSRLEDLSLGMGTFGSACNSGGPFTIADDFVLSADAEITTMDFYAYQTNSAPPTVNAVYIKIWNGDPSNGGSVVWGDMTTNRHAGTVSSNVYRQLESAPGNTSREIQLVTANTPGLSLDAGTYWVEFMFGGTGSSGPWAPPIVILGSSTTGNAIQSNAGVWSPLVDVGPQGMPFQIYGTPAGGGATFPEPYCGPITYSSDVEPITLVEVAGISNRTSGDINGTPAHEDFTSIIGNMEEGESYTIALEGNTNGGFTCSFTVFIDWNQDGILDNDTERYEIGTINGSTGNDGQQATGTIVVPAGVAEGPTRMRVMKRFGSTYVPDSCTGGSGWGQSEDYTIDVTANGGDPGGTACSQNNPANGFENGFTTSKNQSQLMATDINVPADTDFTMNKITVEIWSNPGTTVTSADITFYDNAGGTPGATRGTQLAVAPTSSTVVGSNFGFDISEVVFNITPEMLPGEAGSTKVYWVSLYLDMPSGSGYLGGTSNIVGLQNAYSADAGVTWNTNGGWDSVYVFEGICETEGGTTPGPLTTVYGIDNATQDLIGFGTSDPQNAEIFGTSPITVNFENAGAIDPANPTTGYVLDNGGQFFSFDVTSGFYTALGSIAGDWVGMEFDQNTGILYAIKSESLYTIDPVALTATLVGSFGLPSNALSISLAIDGAGVGYIHDLGDDLLYSVNLATGAATAIGSTGFDANFGQGMCYDPTTDTVYMSAFNSTTFMAEWRSVNTTTGMTTLIAPMTTVNDTSPQVAWSSVGETLDPPTCPKPTFLTVTDITETSATLNWVAEPNASNGYIWYVFGQGANPMTDTPVATGTTPAGTTTATATGLENASSYDFYVVADCGASDGLSAYAGPVTFSTLITPPACGGKFYDTGGPDGNYGNNENVTTVIMPDNPGDFVTVTFLSFNVEANWDALYVYDGPDANSPMIASGNPATNSGFPAGGYYGTTIPGPFSSTHESGALTFVFRSESSFTYSGWEADVTCAMYPPPNDKIVNSIDVGAIGFPYTDPAVRMPAATPENGSPEDCDLTGAYGVWYHFTTTGDGSANANIVTPAGASNVTFYTAPGPGAIETDLVRVQQSSNACNPGTSANINFVANQTYYVFVMNSDAVTDIQIDANVLGVPDNALGGFTYYPNPTNGILNLSSKEMIEMVSIYNLLGQRVLDSSLNSTSSVLDISGLSVGTYVMKVVVNGQTGTYKLLKQ</sequence>
<dbReference type="SUPFAM" id="SSF63825">
    <property type="entry name" value="YWTD domain"/>
    <property type="match status" value="1"/>
</dbReference>
<dbReference type="Pfam" id="PF18962">
    <property type="entry name" value="Por_Secre_tail"/>
    <property type="match status" value="1"/>
</dbReference>
<evidence type="ECO:0000256" key="3">
    <source>
        <dbReference type="SAM" id="SignalP"/>
    </source>
</evidence>
<evidence type="ECO:0000313" key="6">
    <source>
        <dbReference type="EMBL" id="QAA80394.1"/>
    </source>
</evidence>
<dbReference type="InterPro" id="IPR045474">
    <property type="entry name" value="GEVED"/>
</dbReference>
<protein>
    <submittedName>
        <fullName evidence="6">T9SS type A sorting domain-containing protein</fullName>
    </submittedName>
</protein>
<dbReference type="PROSITE" id="PS01180">
    <property type="entry name" value="CUB"/>
    <property type="match status" value="1"/>
</dbReference>
<dbReference type="Proteomes" id="UP000285517">
    <property type="component" value="Chromosome"/>
</dbReference>
<feature type="domain" description="Fibronectin type-III" evidence="5">
    <location>
        <begin position="934"/>
        <end position="1033"/>
    </location>
</feature>
<keyword evidence="2" id="KW-1015">Disulfide bond</keyword>
<dbReference type="SMART" id="SM00042">
    <property type="entry name" value="CUB"/>
    <property type="match status" value="1"/>
</dbReference>
<evidence type="ECO:0000259" key="4">
    <source>
        <dbReference type="PROSITE" id="PS01180"/>
    </source>
</evidence>
<dbReference type="OrthoDB" id="1412023at2"/>
<dbReference type="Pfam" id="PF20009">
    <property type="entry name" value="GEVED"/>
    <property type="match status" value="1"/>
</dbReference>
<dbReference type="NCBIfam" id="TIGR04183">
    <property type="entry name" value="Por_Secre_tail"/>
    <property type="match status" value="1"/>
</dbReference>
<dbReference type="InterPro" id="IPR036116">
    <property type="entry name" value="FN3_sf"/>
</dbReference>
<dbReference type="Gene3D" id="2.60.40.10">
    <property type="entry name" value="Immunoglobulins"/>
    <property type="match status" value="1"/>
</dbReference>